<dbReference type="SUPFAM" id="SSF51445">
    <property type="entry name" value="(Trans)glycosidases"/>
    <property type="match status" value="1"/>
</dbReference>
<evidence type="ECO:0000259" key="2">
    <source>
        <dbReference type="PROSITE" id="PS51272"/>
    </source>
</evidence>
<evidence type="ECO:0000256" key="1">
    <source>
        <dbReference type="ARBA" id="ARBA00022729"/>
    </source>
</evidence>
<gene>
    <name evidence="3" type="ORF">WJM97_19850</name>
</gene>
<feature type="domain" description="SLH" evidence="2">
    <location>
        <begin position="2"/>
        <end position="60"/>
    </location>
</feature>
<evidence type="ECO:0000313" key="3">
    <source>
        <dbReference type="EMBL" id="WZB87588.1"/>
    </source>
</evidence>
<sequence length="676" mass="76667">MVSTPNFPDIQNHWARLFIQALAQRRILNGYPNGTFRPDNSVTRAEFAAIIGAVLTTPVQREYVPFKDVPDNHWAKNAIKKAYETGFIVGYPDKTFRPNDRISRGDVLVAMINGLGIANQVKPDLAGNLSQVYQDRAAIPNYAVNQVAIATRLGWVASYPNTKLFNPKIAATRADVAVMVYQALVYQNKAEKIPSNYLVVPPDVVSVNPNTPTANTVKVSHKREFRGAWITTVWNSDWPSKSGLSVEQQKNELLAIIKQLQFLNFNALILQVRPEGDALYASELEPWSAWITGTQGQAPSPFYDPLEFAISECHKRNIEVHAWFNPYRAKTTTKSGFNVRPHLAITNPEVVYQWGNQLWMDPGAKIVQDQAYNVIIDVVKRYDIDGIHLDDYFYPYPISGKDFPDNKTYAAYKANGGKLNLEDWRRENVDQMVLRLSEGIRKTKSYVKFGISPFGIYRPGQPPGIVGLDAYNVLYADAKKWLQQGWIDYLAPQLYWRTDQTQQGYETLLKWWTQINTKQRHIYAGNNISRLDGKAWKNTEIGKQIIISRNLATNFSLGNIFFSMSSIKDNRQGIADQFKQSYYPLPAIIPTMSWQSQTPPPPPKEIKYENGKLNWQPGDNQPVRSWTLYRQNENNWTIQRILSAGTTFATVPTGNYAVSAVDRLGNESEGITITVT</sequence>
<name>A0ABZ2UQE2_9CYAN</name>
<dbReference type="Pfam" id="PF02638">
    <property type="entry name" value="GHL10"/>
    <property type="match status" value="1"/>
</dbReference>
<keyword evidence="1" id="KW-0732">Signal</keyword>
<feature type="domain" description="SLH" evidence="2">
    <location>
        <begin position="130"/>
        <end position="194"/>
    </location>
</feature>
<dbReference type="Pfam" id="PF00395">
    <property type="entry name" value="SLH"/>
    <property type="match status" value="2"/>
</dbReference>
<reference evidence="3 4" key="1">
    <citation type="submission" date="2024-04" db="EMBL/GenBank/DDBJ databases">
        <title>Okeanomitos corallinicola gen. &amp; sp. nov. (Nostocales, Cyanobacteria), a new toxic marine heterocyst-forming cyanobacterium from a coral reef.</title>
        <authorList>
            <person name="Li H."/>
            <person name="Li R."/>
            <person name="Kang J."/>
            <person name="Hii K.S."/>
            <person name="Mohamed H.F."/>
            <person name="Xu X."/>
            <person name="Luo Z."/>
        </authorList>
    </citation>
    <scope>NUCLEOTIDE SEQUENCE [LARGE SCALE GENOMIC DNA]</scope>
    <source>
        <strain evidence="3 4">TIOX110</strain>
    </source>
</reference>
<accession>A0ABZ2UQE2</accession>
<protein>
    <submittedName>
        <fullName evidence="3">Family 10 glycosylhydrolase</fullName>
    </submittedName>
</protein>
<feature type="domain" description="SLH" evidence="2">
    <location>
        <begin position="62"/>
        <end position="125"/>
    </location>
</feature>
<dbReference type="InterPro" id="IPR001119">
    <property type="entry name" value="SLH_dom"/>
</dbReference>
<dbReference type="PANTHER" id="PTHR43405">
    <property type="entry name" value="GLYCOSYL HYDROLASE DIGH"/>
    <property type="match status" value="1"/>
</dbReference>
<dbReference type="Proteomes" id="UP001483337">
    <property type="component" value="Chromosome"/>
</dbReference>
<organism evidence="3 4">
    <name type="scientific">Okeanomitos corallinicola TIOX110</name>
    <dbReference type="NCBI Taxonomy" id="3133117"/>
    <lineage>
        <taxon>Bacteria</taxon>
        <taxon>Bacillati</taxon>
        <taxon>Cyanobacteriota</taxon>
        <taxon>Cyanophyceae</taxon>
        <taxon>Nostocales</taxon>
        <taxon>Aphanizomenonaceae</taxon>
        <taxon>Okeanomitos</taxon>
    </lineage>
</organism>
<dbReference type="PROSITE" id="PS51272">
    <property type="entry name" value="SLH"/>
    <property type="match status" value="3"/>
</dbReference>
<dbReference type="Gene3D" id="3.20.20.80">
    <property type="entry name" value="Glycosidases"/>
    <property type="match status" value="1"/>
</dbReference>
<evidence type="ECO:0000313" key="4">
    <source>
        <dbReference type="Proteomes" id="UP001483337"/>
    </source>
</evidence>
<dbReference type="EMBL" id="CP150886">
    <property type="protein sequence ID" value="WZB87588.1"/>
    <property type="molecule type" value="Genomic_DNA"/>
</dbReference>
<dbReference type="RefSeq" id="WP_353930500.1">
    <property type="nucleotide sequence ID" value="NZ_CP150886.1"/>
</dbReference>
<dbReference type="PANTHER" id="PTHR43405:SF1">
    <property type="entry name" value="GLYCOSYL HYDROLASE DIGH"/>
    <property type="match status" value="1"/>
</dbReference>
<proteinExistence type="predicted"/>
<dbReference type="InterPro" id="IPR017853">
    <property type="entry name" value="GH"/>
</dbReference>
<dbReference type="InterPro" id="IPR052177">
    <property type="entry name" value="Divisome_Glycosyl_Hydrolase"/>
</dbReference>
<keyword evidence="4" id="KW-1185">Reference proteome</keyword>
<dbReference type="InterPro" id="IPR003790">
    <property type="entry name" value="GHL10"/>
</dbReference>